<comment type="cofactor">
    <cofactor evidence="1">
        <name>FAD</name>
        <dbReference type="ChEBI" id="CHEBI:57692"/>
    </cofactor>
</comment>
<dbReference type="OrthoDB" id="9773233at2"/>
<evidence type="ECO:0000259" key="6">
    <source>
        <dbReference type="Pfam" id="PF22780"/>
    </source>
</evidence>
<gene>
    <name evidence="7" type="ORF">HMPREF3200_00056</name>
</gene>
<dbReference type="NCBIfam" id="TIGR00275">
    <property type="entry name" value="aminoacetone oxidase family FAD-binding enzyme"/>
    <property type="match status" value="1"/>
</dbReference>
<dbReference type="EMBL" id="LRPM01000003">
    <property type="protein sequence ID" value="KWZ79328.1"/>
    <property type="molecule type" value="Genomic_DNA"/>
</dbReference>
<dbReference type="Gene3D" id="2.40.30.10">
    <property type="entry name" value="Translation factors"/>
    <property type="match status" value="1"/>
</dbReference>
<feature type="chain" id="PRO_5038835416" evidence="4">
    <location>
        <begin position="20"/>
        <end position="402"/>
    </location>
</feature>
<comment type="caution">
    <text evidence="7">The sequence shown here is derived from an EMBL/GenBank/DDBJ whole genome shotgun (WGS) entry which is preliminary data.</text>
</comment>
<sequence>MKVFVIGAGVAGLAFASFAEGLDLTVIDSNDQAGRKLLASGNGRCNFTNLNFSPSYYQGENPDFPKYALEKFTNEDLIKYFSDLGIDSTHLPSGRCYPATMAAKTVRDILYISAKENAKFVFNEKIVGIDLKKKLIVSDRNKYKYDILVLASGGITLPNSGSDGLILDILKDRQQVTSLTYAITNYKTKEKLSKKAKGTRIRAKASLLVRGKLIKESTDDVIFQAYGLSGTAILDLSNQISISLSKKEDPLVLIDFFPTYGSKDLEKRIRFLLNTYPKRSIYEVLLGLVNDRLIDDILIKARIDVNKMADELSDRDMAMLIKILKEMRFHIKDINDKTNAQVTIGGIDTRFVDDKTMESKKYKDLYFCGEILDVSGSCGGYNIQWAFSSAKVACEKIRSINV</sequence>
<evidence type="ECO:0000256" key="4">
    <source>
        <dbReference type="SAM" id="SignalP"/>
    </source>
</evidence>
<dbReference type="Pfam" id="PF03486">
    <property type="entry name" value="HI0933_like"/>
    <property type="match status" value="1"/>
</dbReference>
<evidence type="ECO:0000256" key="2">
    <source>
        <dbReference type="ARBA" id="ARBA00022630"/>
    </source>
</evidence>
<keyword evidence="3" id="KW-0274">FAD</keyword>
<protein>
    <submittedName>
        <fullName evidence="7">Flavoprotein family protein</fullName>
    </submittedName>
</protein>
<evidence type="ECO:0000259" key="5">
    <source>
        <dbReference type="Pfam" id="PF03486"/>
    </source>
</evidence>
<dbReference type="STRING" id="33036.HMPREF3200_00056"/>
<dbReference type="AlphaFoldDB" id="A0A133KIN4"/>
<keyword evidence="2" id="KW-0285">Flavoprotein</keyword>
<dbReference type="SUPFAM" id="SSF51905">
    <property type="entry name" value="FAD/NAD(P)-binding domain"/>
    <property type="match status" value="1"/>
</dbReference>
<accession>A0A133KIN4</accession>
<evidence type="ECO:0000313" key="8">
    <source>
        <dbReference type="Proteomes" id="UP000070383"/>
    </source>
</evidence>
<dbReference type="RefSeq" id="WP_060928818.1">
    <property type="nucleotide sequence ID" value="NZ_CAMPUE010000012.1"/>
</dbReference>
<keyword evidence="4" id="KW-0732">Signal</keyword>
<dbReference type="InterPro" id="IPR023166">
    <property type="entry name" value="BaiN-like_dom_sf"/>
</dbReference>
<feature type="domain" description="RsdA/BaiN/AoA(So)-like insert" evidence="6">
    <location>
        <begin position="191"/>
        <end position="342"/>
    </location>
</feature>
<dbReference type="InterPro" id="IPR036188">
    <property type="entry name" value="FAD/NAD-bd_sf"/>
</dbReference>
<evidence type="ECO:0000256" key="1">
    <source>
        <dbReference type="ARBA" id="ARBA00001974"/>
    </source>
</evidence>
<dbReference type="Pfam" id="PF22780">
    <property type="entry name" value="HI0933_like_1st"/>
    <property type="match status" value="1"/>
</dbReference>
<dbReference type="InterPro" id="IPR057661">
    <property type="entry name" value="RsdA/BaiN/AoA(So)_Rossmann"/>
</dbReference>
<evidence type="ECO:0000313" key="7">
    <source>
        <dbReference type="EMBL" id="KWZ79328.1"/>
    </source>
</evidence>
<dbReference type="Gene3D" id="1.10.8.260">
    <property type="entry name" value="HI0933 insert domain-like"/>
    <property type="match status" value="1"/>
</dbReference>
<name>A0A133KIN4_9FIRM</name>
<organism evidence="7 8">
    <name type="scientific">Anaerococcus tetradius</name>
    <dbReference type="NCBI Taxonomy" id="33036"/>
    <lineage>
        <taxon>Bacteria</taxon>
        <taxon>Bacillati</taxon>
        <taxon>Bacillota</taxon>
        <taxon>Tissierellia</taxon>
        <taxon>Tissierellales</taxon>
        <taxon>Peptoniphilaceae</taxon>
        <taxon>Anaerococcus</taxon>
    </lineage>
</organism>
<keyword evidence="8" id="KW-1185">Reference proteome</keyword>
<feature type="domain" description="RsdA/BaiN/AoA(So)-like Rossmann fold-like" evidence="5">
    <location>
        <begin position="2"/>
        <end position="395"/>
    </location>
</feature>
<dbReference type="PANTHER" id="PTHR42887:SF2">
    <property type="entry name" value="OS12G0638800 PROTEIN"/>
    <property type="match status" value="1"/>
</dbReference>
<dbReference type="PANTHER" id="PTHR42887">
    <property type="entry name" value="OS12G0638800 PROTEIN"/>
    <property type="match status" value="1"/>
</dbReference>
<dbReference type="Proteomes" id="UP000070383">
    <property type="component" value="Unassembled WGS sequence"/>
</dbReference>
<dbReference type="PATRIC" id="fig|33036.3.peg.57"/>
<feature type="signal peptide" evidence="4">
    <location>
        <begin position="1"/>
        <end position="19"/>
    </location>
</feature>
<reference evidence="8" key="1">
    <citation type="submission" date="2016-01" db="EMBL/GenBank/DDBJ databases">
        <authorList>
            <person name="Mitreva M."/>
            <person name="Pepin K.H."/>
            <person name="Mihindukulasuriya K.A."/>
            <person name="Fulton R."/>
            <person name="Fronick C."/>
            <person name="O'Laughlin M."/>
            <person name="Miner T."/>
            <person name="Herter B."/>
            <person name="Rosa B.A."/>
            <person name="Cordes M."/>
            <person name="Tomlinson C."/>
            <person name="Wollam A."/>
            <person name="Palsikar V.B."/>
            <person name="Mardis E.R."/>
            <person name="Wilson R.K."/>
        </authorList>
    </citation>
    <scope>NUCLEOTIDE SEQUENCE [LARGE SCALE GENOMIC DNA]</scope>
    <source>
        <strain evidence="8">MJR8151</strain>
    </source>
</reference>
<evidence type="ECO:0000256" key="3">
    <source>
        <dbReference type="ARBA" id="ARBA00022827"/>
    </source>
</evidence>
<dbReference type="Gene3D" id="3.50.50.60">
    <property type="entry name" value="FAD/NAD(P)-binding domain"/>
    <property type="match status" value="1"/>
</dbReference>
<dbReference type="InterPro" id="IPR004792">
    <property type="entry name" value="BaiN-like"/>
</dbReference>
<dbReference type="InterPro" id="IPR055178">
    <property type="entry name" value="RsdA/BaiN/AoA(So)-like_dom"/>
</dbReference>
<dbReference type="SUPFAM" id="SSF160996">
    <property type="entry name" value="HI0933 insert domain-like"/>
    <property type="match status" value="1"/>
</dbReference>
<proteinExistence type="predicted"/>